<evidence type="ECO:0008006" key="3">
    <source>
        <dbReference type="Google" id="ProtNLM"/>
    </source>
</evidence>
<comment type="caution">
    <text evidence="1">The sequence shown here is derived from an EMBL/GenBank/DDBJ whole genome shotgun (WGS) entry which is preliminary data.</text>
</comment>
<dbReference type="Proteomes" id="UP001432027">
    <property type="component" value="Unassembled WGS sequence"/>
</dbReference>
<dbReference type="AlphaFoldDB" id="A0AAV5TRM2"/>
<gene>
    <name evidence="1" type="ORF">PENTCL1PPCAC_18784</name>
</gene>
<accession>A0AAV5TRM2</accession>
<protein>
    <recommendedName>
        <fullName evidence="3">F-box domain-containing protein</fullName>
    </recommendedName>
</protein>
<dbReference type="EMBL" id="BTSX01000004">
    <property type="protein sequence ID" value="GMS96609.1"/>
    <property type="molecule type" value="Genomic_DNA"/>
</dbReference>
<reference evidence="1" key="1">
    <citation type="submission" date="2023-10" db="EMBL/GenBank/DDBJ databases">
        <title>Genome assembly of Pristionchus species.</title>
        <authorList>
            <person name="Yoshida K."/>
            <person name="Sommer R.J."/>
        </authorList>
    </citation>
    <scope>NUCLEOTIDE SEQUENCE</scope>
    <source>
        <strain evidence="1">RS0144</strain>
    </source>
</reference>
<evidence type="ECO:0000313" key="2">
    <source>
        <dbReference type="Proteomes" id="UP001432027"/>
    </source>
</evidence>
<sequence>MEFDSINGDIRLLECLGECMGRRIETVKLSDCDAKPALNAVLTLVDGIQVKNLVITCDFSNEIASHIMAAIVTHNIDHLELGVINFKASEPVATLLELSSHIRSLHISYCDPLGADDFFGINEDAWLKLILDIFSRKTDTLIIENCRNGRFLSARSVEFLCQRLTSFGKKISFKASCNTYTNFLSDTINNYLVKADVTGSPGHRFLSVIHSSRKSARK</sequence>
<organism evidence="1 2">
    <name type="scientific">Pristionchus entomophagus</name>
    <dbReference type="NCBI Taxonomy" id="358040"/>
    <lineage>
        <taxon>Eukaryota</taxon>
        <taxon>Metazoa</taxon>
        <taxon>Ecdysozoa</taxon>
        <taxon>Nematoda</taxon>
        <taxon>Chromadorea</taxon>
        <taxon>Rhabditida</taxon>
        <taxon>Rhabditina</taxon>
        <taxon>Diplogasteromorpha</taxon>
        <taxon>Diplogasteroidea</taxon>
        <taxon>Neodiplogasteridae</taxon>
        <taxon>Pristionchus</taxon>
    </lineage>
</organism>
<name>A0AAV5TRM2_9BILA</name>
<proteinExistence type="predicted"/>
<evidence type="ECO:0000313" key="1">
    <source>
        <dbReference type="EMBL" id="GMS96609.1"/>
    </source>
</evidence>
<keyword evidence="2" id="KW-1185">Reference proteome</keyword>